<evidence type="ECO:0000256" key="4">
    <source>
        <dbReference type="ARBA" id="ARBA00022475"/>
    </source>
</evidence>
<evidence type="ECO:0000256" key="6">
    <source>
        <dbReference type="ARBA" id="ARBA00022989"/>
    </source>
</evidence>
<evidence type="ECO:0000256" key="2">
    <source>
        <dbReference type="ARBA" id="ARBA00010145"/>
    </source>
</evidence>
<dbReference type="Proteomes" id="UP000641741">
    <property type="component" value="Unassembled WGS sequence"/>
</dbReference>
<keyword evidence="10" id="KW-1185">Reference proteome</keyword>
<dbReference type="RefSeq" id="WP_186970767.1">
    <property type="nucleotide sequence ID" value="NZ_JACOPK010000015.1"/>
</dbReference>
<comment type="similarity">
    <text evidence="2">Belongs to the auxin efflux carrier (TC 2.A.69) family.</text>
</comment>
<dbReference type="InterPro" id="IPR004776">
    <property type="entry name" value="Mem_transp_PIN-like"/>
</dbReference>
<feature type="transmembrane region" description="Helical" evidence="8">
    <location>
        <begin position="68"/>
        <end position="90"/>
    </location>
</feature>
<comment type="caution">
    <text evidence="9">The sequence shown here is derived from an EMBL/GenBank/DDBJ whole genome shotgun (WGS) entry which is preliminary data.</text>
</comment>
<feature type="transmembrane region" description="Helical" evidence="8">
    <location>
        <begin position="102"/>
        <end position="123"/>
    </location>
</feature>
<dbReference type="InterPro" id="IPR038770">
    <property type="entry name" value="Na+/solute_symporter_sf"/>
</dbReference>
<sequence length="311" mass="33817">MLQNIQILVSQIIVMFLLIGVGAFCYRKKYINDDGAGQLSFILTRIVAPCVVIDSFQREFDPALGKALILSVLCTCTAMGLSILVSHLIFRKNGSHANFADKRFCVVFTNCGFMGLPLLDALYGSEGLFLGSAFIMVNNLLLWTYGVGQLSRDVPRAERLRNTFINPGVISNLIGLFCFLTPFKLPVVPATAVSYLASLNTPIAMIAVGAFLAQCDLRECFRDTQVYFVSVLRLLILPLITLAVFLLLPLDHTLRCSMLISAAAPVAMAASLFGRTYGTDYLFSTRATAVSTIFSALTIPAMVALCQLLGG</sequence>
<feature type="transmembrane region" description="Helical" evidence="8">
    <location>
        <begin position="129"/>
        <end position="151"/>
    </location>
</feature>
<feature type="transmembrane region" description="Helical" evidence="8">
    <location>
        <begin position="195"/>
        <end position="214"/>
    </location>
</feature>
<evidence type="ECO:0000313" key="10">
    <source>
        <dbReference type="Proteomes" id="UP000641741"/>
    </source>
</evidence>
<keyword evidence="5 8" id="KW-0812">Transmembrane</keyword>
<proteinExistence type="inferred from homology"/>
<reference evidence="9 10" key="1">
    <citation type="submission" date="2020-08" db="EMBL/GenBank/DDBJ databases">
        <title>Genome public.</title>
        <authorList>
            <person name="Liu C."/>
            <person name="Sun Q."/>
        </authorList>
    </citation>
    <scope>NUCLEOTIDE SEQUENCE [LARGE SCALE GENOMIC DNA]</scope>
    <source>
        <strain evidence="9 10">M2</strain>
    </source>
</reference>
<feature type="transmembrane region" description="Helical" evidence="8">
    <location>
        <begin position="6"/>
        <end position="26"/>
    </location>
</feature>
<feature type="transmembrane region" description="Helical" evidence="8">
    <location>
        <begin position="163"/>
        <end position="183"/>
    </location>
</feature>
<accession>A0ABR7GQZ9</accession>
<dbReference type="Gene3D" id="1.20.1530.20">
    <property type="match status" value="1"/>
</dbReference>
<comment type="subcellular location">
    <subcellularLocation>
        <location evidence="1">Cell membrane</location>
        <topology evidence="1">Multi-pass membrane protein</topology>
    </subcellularLocation>
</comment>
<dbReference type="Pfam" id="PF03547">
    <property type="entry name" value="Mem_trans"/>
    <property type="match status" value="2"/>
</dbReference>
<dbReference type="EMBL" id="JACOPK010000015">
    <property type="protein sequence ID" value="MBC5696708.1"/>
    <property type="molecule type" value="Genomic_DNA"/>
</dbReference>
<gene>
    <name evidence="9" type="ORF">H8S02_12300</name>
</gene>
<keyword evidence="6 8" id="KW-1133">Transmembrane helix</keyword>
<dbReference type="PANTHER" id="PTHR36838:SF1">
    <property type="entry name" value="SLR1864 PROTEIN"/>
    <property type="match status" value="1"/>
</dbReference>
<keyword evidence="3" id="KW-0813">Transport</keyword>
<feature type="transmembrane region" description="Helical" evidence="8">
    <location>
        <begin position="226"/>
        <end position="247"/>
    </location>
</feature>
<keyword evidence="4" id="KW-1003">Cell membrane</keyword>
<evidence type="ECO:0000256" key="3">
    <source>
        <dbReference type="ARBA" id="ARBA00022448"/>
    </source>
</evidence>
<evidence type="ECO:0000256" key="1">
    <source>
        <dbReference type="ARBA" id="ARBA00004651"/>
    </source>
</evidence>
<evidence type="ECO:0000256" key="8">
    <source>
        <dbReference type="SAM" id="Phobius"/>
    </source>
</evidence>
<feature type="transmembrane region" description="Helical" evidence="8">
    <location>
        <begin position="289"/>
        <end position="310"/>
    </location>
</feature>
<name>A0ABR7GQZ9_9FIRM</name>
<organism evidence="9 10">
    <name type="scientific">Agathobaculum hominis</name>
    <dbReference type="NCBI Taxonomy" id="2763014"/>
    <lineage>
        <taxon>Bacteria</taxon>
        <taxon>Bacillati</taxon>
        <taxon>Bacillota</taxon>
        <taxon>Clostridia</taxon>
        <taxon>Eubacteriales</taxon>
        <taxon>Butyricicoccaceae</taxon>
        <taxon>Agathobaculum</taxon>
    </lineage>
</organism>
<dbReference type="PANTHER" id="PTHR36838">
    <property type="entry name" value="AUXIN EFFLUX CARRIER FAMILY PROTEIN"/>
    <property type="match status" value="1"/>
</dbReference>
<evidence type="ECO:0000256" key="7">
    <source>
        <dbReference type="ARBA" id="ARBA00023136"/>
    </source>
</evidence>
<evidence type="ECO:0000256" key="5">
    <source>
        <dbReference type="ARBA" id="ARBA00022692"/>
    </source>
</evidence>
<evidence type="ECO:0000313" key="9">
    <source>
        <dbReference type="EMBL" id="MBC5696708.1"/>
    </source>
</evidence>
<feature type="transmembrane region" description="Helical" evidence="8">
    <location>
        <begin position="259"/>
        <end position="277"/>
    </location>
</feature>
<protein>
    <submittedName>
        <fullName evidence="9">AEC family transporter</fullName>
    </submittedName>
</protein>
<keyword evidence="7 8" id="KW-0472">Membrane</keyword>